<gene>
    <name evidence="3 4 5" type="primary">plcxd1.L</name>
</gene>
<dbReference type="GO" id="GO:0008081">
    <property type="term" value="F:phosphoric diester hydrolase activity"/>
    <property type="evidence" value="ECO:0000318"/>
    <property type="project" value="GO_Central"/>
</dbReference>
<dbReference type="Pfam" id="PF00388">
    <property type="entry name" value="PI-PLC-X"/>
    <property type="match status" value="1"/>
</dbReference>
<sequence>MEPLKNKSNNPLDENKQWMSRLPENLWDIPLYNISIPGSHDSMSYCLDKTSPLEPELPVLLSVLDKFVPCFARAIILRWAKTQALSVTQQLNAGVRYLDLRIAHRPDDPSPVLYFAHGLFTHITVKEAFLEILAWLLANPTEVVMLACRRVQDFTPEHHLHLISSLHSVFGPKLCPKHETPTLRVMWKMGYQVILSYDDVIAQFYDFLWPSVPYWWANTTSVNKLIHYLEERKQEGRPAGGFFVAGLNLTEDFWYIVTHLFGSMKKMTIPKLPVMYLWVQTQHPGKSGDATNIIAEDLIGSDRFVSAVINLNSKLILEKNPSPH</sequence>
<dbReference type="PROSITE" id="PS50007">
    <property type="entry name" value="PIPLC_X_DOMAIN"/>
    <property type="match status" value="1"/>
</dbReference>
<dbReference type="Gene3D" id="3.20.20.190">
    <property type="entry name" value="Phosphatidylinositol (PI) phosphodiesterase"/>
    <property type="match status" value="1"/>
</dbReference>
<dbReference type="AlphaFoldDB" id="A0A8J0UG39"/>
<dbReference type="Proteomes" id="UP000186698">
    <property type="component" value="Chromosome 2L"/>
</dbReference>
<dbReference type="SUPFAM" id="SSF51695">
    <property type="entry name" value="PLC-like phosphodiesterases"/>
    <property type="match status" value="1"/>
</dbReference>
<dbReference type="Xenbase" id="XB-GENE-6487195">
    <property type="gene designation" value="plcxd1.L"/>
</dbReference>
<dbReference type="KEGG" id="xla:108708442"/>
<dbReference type="AGR" id="Xenbase:XB-GENE-6487195"/>
<protein>
    <submittedName>
        <fullName evidence="3 4">PI-PLC X domain-containing protein 1 isoform X1</fullName>
    </submittedName>
</protein>
<dbReference type="RefSeq" id="XP_018102634.1">
    <property type="nucleotide sequence ID" value="XM_018247145.2"/>
</dbReference>
<dbReference type="CTD" id="108708442"/>
<evidence type="ECO:0000313" key="3">
    <source>
        <dbReference type="RefSeq" id="XP_018102634.1"/>
    </source>
</evidence>
<dbReference type="GO" id="GO:0006629">
    <property type="term" value="P:lipid metabolic process"/>
    <property type="evidence" value="ECO:0007669"/>
    <property type="project" value="InterPro"/>
</dbReference>
<accession>A0A8J0UG39</accession>
<dbReference type="PANTHER" id="PTHR13593">
    <property type="match status" value="1"/>
</dbReference>
<dbReference type="InterPro" id="IPR042158">
    <property type="entry name" value="PLCXD1/2/3"/>
</dbReference>
<dbReference type="CDD" id="cd08616">
    <property type="entry name" value="PI-PLCXD1c"/>
    <property type="match status" value="1"/>
</dbReference>
<name>A0A8J0UG39_XENLA</name>
<reference evidence="3 4" key="1">
    <citation type="submission" date="2022-04" db="UniProtKB">
        <authorList>
            <consortium name="RefSeq"/>
        </authorList>
    </citation>
    <scope>IDENTIFICATION</scope>
    <source>
        <strain evidence="3 4">J_2021</strain>
        <tissue evidence="3 4">Erythrocytes</tissue>
    </source>
</reference>
<evidence type="ECO:0000313" key="2">
    <source>
        <dbReference type="Proteomes" id="UP000186698"/>
    </source>
</evidence>
<dbReference type="InterPro" id="IPR017946">
    <property type="entry name" value="PLC-like_Pdiesterase_TIM-brl"/>
</dbReference>
<organism evidence="3">
    <name type="scientific">Xenopus laevis</name>
    <name type="common">African clawed frog</name>
    <dbReference type="NCBI Taxonomy" id="8355"/>
    <lineage>
        <taxon>Eukaryota</taxon>
        <taxon>Metazoa</taxon>
        <taxon>Chordata</taxon>
        <taxon>Craniata</taxon>
        <taxon>Vertebrata</taxon>
        <taxon>Euteleostomi</taxon>
        <taxon>Amphibia</taxon>
        <taxon>Batrachia</taxon>
        <taxon>Anura</taxon>
        <taxon>Pipoidea</taxon>
        <taxon>Pipidae</taxon>
        <taxon>Xenopodinae</taxon>
        <taxon>Xenopus</taxon>
        <taxon>Xenopus</taxon>
    </lineage>
</organism>
<dbReference type="PANTHER" id="PTHR13593:SF24">
    <property type="entry name" value="PI-PLC X DOMAIN-CONTAINING PROTEIN 1"/>
    <property type="match status" value="1"/>
</dbReference>
<dbReference type="GeneID" id="108708442"/>
<feature type="domain" description="Phosphatidylinositol-specific phospholipase C X" evidence="1">
    <location>
        <begin position="28"/>
        <end position="198"/>
    </location>
</feature>
<proteinExistence type="predicted"/>
<keyword evidence="2" id="KW-1185">Reference proteome</keyword>
<dbReference type="InterPro" id="IPR051057">
    <property type="entry name" value="PI-PLC_domain"/>
</dbReference>
<dbReference type="RefSeq" id="XP_018102635.1">
    <property type="nucleotide sequence ID" value="XM_018247146.2"/>
</dbReference>
<dbReference type="OrthoDB" id="1046782at2759"/>
<evidence type="ECO:0000313" key="5">
    <source>
        <dbReference type="Xenbase" id="XB-GENE-6487195"/>
    </source>
</evidence>
<dbReference type="InterPro" id="IPR000909">
    <property type="entry name" value="PLipase_C_PInositol-sp_X_dom"/>
</dbReference>
<evidence type="ECO:0000259" key="1">
    <source>
        <dbReference type="SMART" id="SM00148"/>
    </source>
</evidence>
<evidence type="ECO:0000313" key="4">
    <source>
        <dbReference type="RefSeq" id="XP_018102635.1"/>
    </source>
</evidence>
<dbReference type="SMART" id="SM00148">
    <property type="entry name" value="PLCXc"/>
    <property type="match status" value="1"/>
</dbReference>